<evidence type="ECO:0000256" key="1">
    <source>
        <dbReference type="ARBA" id="ARBA00022737"/>
    </source>
</evidence>
<dbReference type="PROSITE" id="PS51549">
    <property type="entry name" value="DM13"/>
    <property type="match status" value="1"/>
</dbReference>
<evidence type="ECO:0000313" key="5">
    <source>
        <dbReference type="Proteomes" id="UP001159363"/>
    </source>
</evidence>
<dbReference type="InterPro" id="IPR019545">
    <property type="entry name" value="DM13_domain"/>
</dbReference>
<feature type="region of interest" description="Disordered" evidence="2">
    <location>
        <begin position="435"/>
        <end position="467"/>
    </location>
</feature>
<accession>A0ABQ9G847</accession>
<dbReference type="InterPro" id="IPR052126">
    <property type="entry name" value="Spindle_Org/Thrombomodulin"/>
</dbReference>
<feature type="compositionally biased region" description="Polar residues" evidence="2">
    <location>
        <begin position="224"/>
        <end position="236"/>
    </location>
</feature>
<evidence type="ECO:0000256" key="2">
    <source>
        <dbReference type="SAM" id="MobiDB-lite"/>
    </source>
</evidence>
<keyword evidence="5" id="KW-1185">Reference proteome</keyword>
<dbReference type="PANTHER" id="PTHR24036:SF16">
    <property type="entry name" value="KNICKKOPF"/>
    <property type="match status" value="1"/>
</dbReference>
<sequence>MEVRDGCILATKMATYWATNIAVQDGVILATNWWCIGYHHGEIQDGGGSGKTEIQHGGWLPERAVLWVLHQNILFHLILHSTSSPQHDEAGPGTLNTSHYPLNSSCTTTRAHVSCQGELGSTPGRGRTCIFAHVGNVIDAIANSITRDGLGDVRQNFLGHLTFFTDLGLYTVVGQLRVFLYISNTASGGRADVFFRDNWACPVSSTSRLVCEGREKPRGRGTFGHNTPTPRSSPSSLIVGGTNSWDFLLRTTQRELSETFASGISEAQWEEYAKWGRSGPVARAILSGATAVTIQPPLRRNLAPGITVSVPMGMPETAIERVQIFCSTNGAAIDKMADTRVTNLSHLTTSSLPDTKQQLSLSAGVDRSLVRDLGHPDGYQLACGGEEKLTPSPLQQPLKIQNAAEQTSLYRIPPGSAWELFAKLPVYCVSECTVSSDEGPSIPGFRVSARPTPVSPRPDSHSRRGQSRECSTYQEWETAKNSFASIRDLLGTLIFAGPAENFLERAPFIRVRPCRESNLSRRIVAKRPSEEWAGVEVDLLCEKSVYKRKDAVCVLVMGNESSRHCVAAPCNHERARQAHEADTPVVTCEECSDVGSHRMGKIWLPDLLTNSQCDKQTEDLPRRGRGANPQPLDYMSAILVTFDIDEALARPRVAPEDPHIGGKRAYYAHTESKVACRWSNDGIDDEVKRERPEVTSGNEPRMSQLLTHPVARRLRSDGTSHGCRYAAAVERPRSLGWPSSTFSFLQYPSAGSIRHKAIGSLRASREWMEQDEVSLELQRNEDREEMGGSGYLMWISERCYGCADTIPGASHVWCEEDEVYRGKYLGKINSYHHQVSGDVYAVDEYTLLFINFNYDGNGADAFFWAGAANRPGPEGFIVPDEYGKYVPDLS</sequence>
<comment type="caution">
    <text evidence="4">The sequence shown here is derived from an EMBL/GenBank/DDBJ whole genome shotgun (WGS) entry which is preliminary data.</text>
</comment>
<dbReference type="SMART" id="SM00686">
    <property type="entry name" value="DM13"/>
    <property type="match status" value="1"/>
</dbReference>
<reference evidence="4 5" key="1">
    <citation type="submission" date="2023-02" db="EMBL/GenBank/DDBJ databases">
        <title>LHISI_Scaffold_Assembly.</title>
        <authorList>
            <person name="Stuart O.P."/>
            <person name="Cleave R."/>
            <person name="Magrath M.J.L."/>
            <person name="Mikheyev A.S."/>
        </authorList>
    </citation>
    <scope>NUCLEOTIDE SEQUENCE [LARGE SCALE GENOMIC DNA]</scope>
    <source>
        <strain evidence="4">Daus_M_001</strain>
        <tissue evidence="4">Leg muscle</tissue>
    </source>
</reference>
<dbReference type="Proteomes" id="UP001159363">
    <property type="component" value="Chromosome 13"/>
</dbReference>
<evidence type="ECO:0000313" key="4">
    <source>
        <dbReference type="EMBL" id="KAJ8868611.1"/>
    </source>
</evidence>
<name>A0ABQ9G847_9NEOP</name>
<feature type="domain" description="DM13" evidence="3">
    <location>
        <begin position="822"/>
        <end position="890"/>
    </location>
</feature>
<proteinExistence type="predicted"/>
<evidence type="ECO:0000259" key="3">
    <source>
        <dbReference type="PROSITE" id="PS51549"/>
    </source>
</evidence>
<organism evidence="4 5">
    <name type="scientific">Dryococelus australis</name>
    <dbReference type="NCBI Taxonomy" id="614101"/>
    <lineage>
        <taxon>Eukaryota</taxon>
        <taxon>Metazoa</taxon>
        <taxon>Ecdysozoa</taxon>
        <taxon>Arthropoda</taxon>
        <taxon>Hexapoda</taxon>
        <taxon>Insecta</taxon>
        <taxon>Pterygota</taxon>
        <taxon>Neoptera</taxon>
        <taxon>Polyneoptera</taxon>
        <taxon>Phasmatodea</taxon>
        <taxon>Verophasmatodea</taxon>
        <taxon>Anareolatae</taxon>
        <taxon>Phasmatidae</taxon>
        <taxon>Eurycanthinae</taxon>
        <taxon>Dryococelus</taxon>
    </lineage>
</organism>
<keyword evidence="1" id="KW-0677">Repeat</keyword>
<dbReference type="PANTHER" id="PTHR24036">
    <property type="entry name" value="SKELETOR-RELATED"/>
    <property type="match status" value="1"/>
</dbReference>
<dbReference type="Pfam" id="PF10517">
    <property type="entry name" value="DM13"/>
    <property type="match status" value="1"/>
</dbReference>
<dbReference type="EMBL" id="JARBHB010000014">
    <property type="protein sequence ID" value="KAJ8868611.1"/>
    <property type="molecule type" value="Genomic_DNA"/>
</dbReference>
<protein>
    <recommendedName>
        <fullName evidence="3">DM13 domain-containing protein</fullName>
    </recommendedName>
</protein>
<feature type="region of interest" description="Disordered" evidence="2">
    <location>
        <begin position="214"/>
        <end position="236"/>
    </location>
</feature>
<gene>
    <name evidence="4" type="ORF">PR048_030149</name>
</gene>